<dbReference type="PROSITE" id="PS51257">
    <property type="entry name" value="PROKAR_LIPOPROTEIN"/>
    <property type="match status" value="1"/>
</dbReference>
<dbReference type="InterPro" id="IPR006311">
    <property type="entry name" value="TAT_signal"/>
</dbReference>
<accession>A0A1G7E419</accession>
<dbReference type="Pfam" id="PF13416">
    <property type="entry name" value="SBP_bac_8"/>
    <property type="match status" value="1"/>
</dbReference>
<keyword evidence="1" id="KW-0732">Signal</keyword>
<evidence type="ECO:0000313" key="2">
    <source>
        <dbReference type="EMBL" id="SDE58359.1"/>
    </source>
</evidence>
<name>A0A1G7E419_9ACTN</name>
<dbReference type="SUPFAM" id="SSF53850">
    <property type="entry name" value="Periplasmic binding protein-like II"/>
    <property type="match status" value="1"/>
</dbReference>
<feature type="signal peptide" evidence="1">
    <location>
        <begin position="1"/>
        <end position="21"/>
    </location>
</feature>
<proteinExistence type="predicted"/>
<dbReference type="STRING" id="675864.SAMN04489747_3813"/>
<dbReference type="PANTHER" id="PTHR43649">
    <property type="entry name" value="ARABINOSE-BINDING PROTEIN-RELATED"/>
    <property type="match status" value="1"/>
</dbReference>
<dbReference type="PANTHER" id="PTHR43649:SF12">
    <property type="entry name" value="DIACETYLCHITOBIOSE BINDING PROTEIN DASA"/>
    <property type="match status" value="1"/>
</dbReference>
<reference evidence="2 3" key="1">
    <citation type="submission" date="2016-10" db="EMBL/GenBank/DDBJ databases">
        <authorList>
            <person name="de Groot N.N."/>
        </authorList>
    </citation>
    <scope>NUCLEOTIDE SEQUENCE [LARGE SCALE GENOMIC DNA]</scope>
    <source>
        <strain evidence="2 3">MON 2.2</strain>
    </source>
</reference>
<dbReference type="Proteomes" id="UP000198546">
    <property type="component" value="Chromosome i"/>
</dbReference>
<gene>
    <name evidence="2" type="ORF">SAMN04489747_3813</name>
</gene>
<dbReference type="InterPro" id="IPR006059">
    <property type="entry name" value="SBP"/>
</dbReference>
<dbReference type="RefSeq" id="WP_157677220.1">
    <property type="nucleotide sequence ID" value="NZ_LT629688.1"/>
</dbReference>
<dbReference type="EMBL" id="LT629688">
    <property type="protein sequence ID" value="SDE58359.1"/>
    <property type="molecule type" value="Genomic_DNA"/>
</dbReference>
<evidence type="ECO:0000256" key="1">
    <source>
        <dbReference type="SAM" id="SignalP"/>
    </source>
</evidence>
<protein>
    <submittedName>
        <fullName evidence="2">Extracellular solute-binding protein</fullName>
    </submittedName>
</protein>
<evidence type="ECO:0000313" key="3">
    <source>
        <dbReference type="Proteomes" id="UP000198546"/>
    </source>
</evidence>
<dbReference type="Gene3D" id="3.40.190.10">
    <property type="entry name" value="Periplasmic binding protein-like II"/>
    <property type="match status" value="2"/>
</dbReference>
<dbReference type="InterPro" id="IPR050490">
    <property type="entry name" value="Bact_solute-bd_prot1"/>
</dbReference>
<sequence length="511" mass="54648">MITRRGLLGAAAGAAGAAALAGCSNGGSSGGGGGSAPVGLRPDGMPDLTWKGTISTGVQGYTPAVEGVKLAPGSAQLQEFGKAAAEFTRLYPDITIEFLGSDYTYEVDQMKTAATGGQLPDIWWQQAPIVKTSFPAGVATDLTEYMERPNPFVEGNARWRDVYNQSVYATTSADPETIYTNNGDFVGTAFFYNAALFAEAGVEPPQDYRGLIEVCRALAAKGITPCAIQPITSGFGWVSRIFMANFLGEEKLQQIDAYSEEPGISSIDVAVAYRKGLLDPRQNPAVLAWWPVAKELFDHCDDTIMQLPPDPPVGSPEPGTLFAAQEVAMIYDGTWAPGAVRDAGSDFEVGSFPWPSLAGSYEHATDFDSSNAVSGPNAAWQFHISTARSDSSLQEEGKLDAVVSWMQFFSTPQWNESICNERGAFLPTFTGAEPPASMTDLAELAAKPIYAISGGTELSTEAADQVSRLFQQYLLGQVTTDEVATRYPEIIDKGLEEFLRTTPVDFEAYAG</sequence>
<keyword evidence="3" id="KW-1185">Reference proteome</keyword>
<dbReference type="AlphaFoldDB" id="A0A1G7E419"/>
<dbReference type="PROSITE" id="PS51318">
    <property type="entry name" value="TAT"/>
    <property type="match status" value="1"/>
</dbReference>
<organism evidence="2 3">
    <name type="scientific">Auraticoccus monumenti</name>
    <dbReference type="NCBI Taxonomy" id="675864"/>
    <lineage>
        <taxon>Bacteria</taxon>
        <taxon>Bacillati</taxon>
        <taxon>Actinomycetota</taxon>
        <taxon>Actinomycetes</taxon>
        <taxon>Propionibacteriales</taxon>
        <taxon>Propionibacteriaceae</taxon>
        <taxon>Auraticoccus</taxon>
    </lineage>
</organism>
<feature type="chain" id="PRO_5039178330" evidence="1">
    <location>
        <begin position="22"/>
        <end position="511"/>
    </location>
</feature>
<dbReference type="OrthoDB" id="1650177at2"/>